<reference evidence="10 11" key="1">
    <citation type="journal article" date="2019" name="Mol. Biol. Evol.">
        <title>Blast fungal genomes show frequent chromosomal changes, gene gains and losses, and effector gene turnover.</title>
        <authorList>
            <person name="Gomez Luciano L.B."/>
            <person name="Jason Tsai I."/>
            <person name="Chuma I."/>
            <person name="Tosa Y."/>
            <person name="Chen Y.H."/>
            <person name="Li J.Y."/>
            <person name="Li M.Y."/>
            <person name="Jade Lu M.Y."/>
            <person name="Nakayashiki H."/>
            <person name="Li W.H."/>
        </authorList>
    </citation>
    <scope>NUCLEOTIDE SEQUENCE [LARGE SCALE GENOMIC DNA]</scope>
    <source>
        <strain evidence="10 11">NI907</strain>
    </source>
</reference>
<dbReference type="GO" id="GO:0046872">
    <property type="term" value="F:metal ion binding"/>
    <property type="evidence" value="ECO:0007669"/>
    <property type="project" value="UniProtKB-KW"/>
</dbReference>
<feature type="chain" id="PRO_5027699750" description="Lysine-specific metallo-endopeptidase domain-containing protein" evidence="8">
    <location>
        <begin position="21"/>
        <end position="259"/>
    </location>
</feature>
<feature type="domain" description="Lysine-specific metallo-endopeptidase" evidence="9">
    <location>
        <begin position="88"/>
        <end position="226"/>
    </location>
</feature>
<comment type="similarity">
    <text evidence="2">Belongs to the peptidase M35 family.</text>
</comment>
<dbReference type="GO" id="GO:0004222">
    <property type="term" value="F:metalloendopeptidase activity"/>
    <property type="evidence" value="ECO:0007669"/>
    <property type="project" value="InterPro"/>
</dbReference>
<dbReference type="KEGG" id="pgri:PgNI_05351"/>
<dbReference type="Proteomes" id="UP000515153">
    <property type="component" value="Chromosome I"/>
</dbReference>
<gene>
    <name evidence="11" type="ORF">PgNI_05351</name>
</gene>
<keyword evidence="7" id="KW-0482">Metalloprotease</keyword>
<feature type="signal peptide" evidence="8">
    <location>
        <begin position="1"/>
        <end position="20"/>
    </location>
</feature>
<dbReference type="InterPro" id="IPR050414">
    <property type="entry name" value="Fungal_M35_metalloproteases"/>
</dbReference>
<name>A0A6P8B5N1_PYRGI</name>
<dbReference type="GeneID" id="41960293"/>
<keyword evidence="6" id="KW-0862">Zinc</keyword>
<dbReference type="Gene3D" id="3.40.390.10">
    <property type="entry name" value="Collagenase (Catalytic Domain)"/>
    <property type="match status" value="1"/>
</dbReference>
<dbReference type="Pfam" id="PF14521">
    <property type="entry name" value="Aspzincin_M35"/>
    <property type="match status" value="1"/>
</dbReference>
<dbReference type="InterPro" id="IPR024079">
    <property type="entry name" value="MetalloPept_cat_dom_sf"/>
</dbReference>
<keyword evidence="4" id="KW-0479">Metal-binding</keyword>
<dbReference type="RefSeq" id="XP_030982450.1">
    <property type="nucleotide sequence ID" value="XM_031125384.1"/>
</dbReference>
<evidence type="ECO:0000256" key="4">
    <source>
        <dbReference type="ARBA" id="ARBA00022723"/>
    </source>
</evidence>
<dbReference type="PANTHER" id="PTHR37016:SF3">
    <property type="entry name" value="NEUTRAL PROTEASE 2-RELATED"/>
    <property type="match status" value="1"/>
</dbReference>
<comment type="cofactor">
    <cofactor evidence="1">
        <name>Zn(2+)</name>
        <dbReference type="ChEBI" id="CHEBI:29105"/>
    </cofactor>
</comment>
<evidence type="ECO:0000313" key="10">
    <source>
        <dbReference type="Proteomes" id="UP000515153"/>
    </source>
</evidence>
<dbReference type="InterPro" id="IPR029463">
    <property type="entry name" value="Lys_MEP"/>
</dbReference>
<keyword evidence="8" id="KW-0732">Signal</keyword>
<evidence type="ECO:0000256" key="5">
    <source>
        <dbReference type="ARBA" id="ARBA00022801"/>
    </source>
</evidence>
<dbReference type="PANTHER" id="PTHR37016">
    <property type="match status" value="1"/>
</dbReference>
<evidence type="ECO:0000256" key="6">
    <source>
        <dbReference type="ARBA" id="ARBA00022833"/>
    </source>
</evidence>
<keyword evidence="10" id="KW-1185">Reference proteome</keyword>
<dbReference type="GO" id="GO:0006508">
    <property type="term" value="P:proteolysis"/>
    <property type="evidence" value="ECO:0007669"/>
    <property type="project" value="UniProtKB-KW"/>
</dbReference>
<evidence type="ECO:0000256" key="1">
    <source>
        <dbReference type="ARBA" id="ARBA00001947"/>
    </source>
</evidence>
<evidence type="ECO:0000313" key="11">
    <source>
        <dbReference type="RefSeq" id="XP_030982450.1"/>
    </source>
</evidence>
<keyword evidence="5" id="KW-0378">Hydrolase</keyword>
<evidence type="ECO:0000256" key="2">
    <source>
        <dbReference type="ARBA" id="ARBA00010279"/>
    </source>
</evidence>
<sequence>MRHSLIIVVAYSALAVSGWTQRTTNDGAPTSGAVVARDNANYQPEITGLDSSMIAKRAFIDEKNTKYQPIIKSALEECYKTADWSGAAAQNDAWRMKQWFKDSSPQTIAKVKQTFDKIKEACDSTSMIVKVTARVLPQRCADSNTLAYSDTYENVIHVCSMWLRMADHNFALSLFSKSTILLREILQLPDFGGTAECVGNGERDRALSLTKEEALKCTENYAFFAQSVLDGQMGLLKIKEGLSFYQKQKKPRAIVTSFG</sequence>
<evidence type="ECO:0000259" key="9">
    <source>
        <dbReference type="Pfam" id="PF14521"/>
    </source>
</evidence>
<reference evidence="11" key="3">
    <citation type="submission" date="2025-08" db="UniProtKB">
        <authorList>
            <consortium name="RefSeq"/>
        </authorList>
    </citation>
    <scope>IDENTIFICATION</scope>
    <source>
        <strain evidence="11">NI907</strain>
    </source>
</reference>
<protein>
    <recommendedName>
        <fullName evidence="9">Lysine-specific metallo-endopeptidase domain-containing protein</fullName>
    </recommendedName>
</protein>
<accession>A0A6P8B5N1</accession>
<reference evidence="11" key="2">
    <citation type="submission" date="2019-10" db="EMBL/GenBank/DDBJ databases">
        <authorList>
            <consortium name="NCBI Genome Project"/>
        </authorList>
    </citation>
    <scope>NUCLEOTIDE SEQUENCE</scope>
    <source>
        <strain evidence="11">NI907</strain>
    </source>
</reference>
<evidence type="ECO:0000256" key="3">
    <source>
        <dbReference type="ARBA" id="ARBA00022670"/>
    </source>
</evidence>
<evidence type="ECO:0000256" key="7">
    <source>
        <dbReference type="ARBA" id="ARBA00023049"/>
    </source>
</evidence>
<organism evidence="10 11">
    <name type="scientific">Pyricularia grisea</name>
    <name type="common">Crabgrass-specific blast fungus</name>
    <name type="synonym">Magnaporthe grisea</name>
    <dbReference type="NCBI Taxonomy" id="148305"/>
    <lineage>
        <taxon>Eukaryota</taxon>
        <taxon>Fungi</taxon>
        <taxon>Dikarya</taxon>
        <taxon>Ascomycota</taxon>
        <taxon>Pezizomycotina</taxon>
        <taxon>Sordariomycetes</taxon>
        <taxon>Sordariomycetidae</taxon>
        <taxon>Magnaporthales</taxon>
        <taxon>Pyriculariaceae</taxon>
        <taxon>Pyricularia</taxon>
    </lineage>
</organism>
<evidence type="ECO:0000256" key="8">
    <source>
        <dbReference type="SAM" id="SignalP"/>
    </source>
</evidence>
<proteinExistence type="inferred from homology"/>
<dbReference type="AlphaFoldDB" id="A0A6P8B5N1"/>
<keyword evidence="3" id="KW-0645">Protease</keyword>
<dbReference type="SUPFAM" id="SSF55486">
    <property type="entry name" value="Metalloproteases ('zincins'), catalytic domain"/>
    <property type="match status" value="1"/>
</dbReference>